<keyword evidence="1" id="KW-1133">Transmembrane helix</keyword>
<keyword evidence="1" id="KW-0472">Membrane</keyword>
<dbReference type="InterPro" id="IPR036465">
    <property type="entry name" value="vWFA_dom_sf"/>
</dbReference>
<evidence type="ECO:0000256" key="1">
    <source>
        <dbReference type="SAM" id="Phobius"/>
    </source>
</evidence>
<protein>
    <recommendedName>
        <fullName evidence="2">VWFA domain-containing protein</fullName>
    </recommendedName>
</protein>
<organism evidence="3">
    <name type="scientific">mine drainage metagenome</name>
    <dbReference type="NCBI Taxonomy" id="410659"/>
    <lineage>
        <taxon>unclassified sequences</taxon>
        <taxon>metagenomes</taxon>
        <taxon>ecological metagenomes</taxon>
    </lineage>
</organism>
<dbReference type="CDD" id="cd00198">
    <property type="entry name" value="vWFA"/>
    <property type="match status" value="1"/>
</dbReference>
<dbReference type="InterPro" id="IPR002035">
    <property type="entry name" value="VWF_A"/>
</dbReference>
<dbReference type="Gene3D" id="3.40.50.410">
    <property type="entry name" value="von Willebrand factor, type A domain"/>
    <property type="match status" value="1"/>
</dbReference>
<dbReference type="EMBL" id="MLJW01000422">
    <property type="protein sequence ID" value="OIQ87441.1"/>
    <property type="molecule type" value="Genomic_DNA"/>
</dbReference>
<dbReference type="AlphaFoldDB" id="A0A1J5QUU6"/>
<reference evidence="3" key="1">
    <citation type="submission" date="2016-10" db="EMBL/GenBank/DDBJ databases">
        <title>Sequence of Gallionella enrichment culture.</title>
        <authorList>
            <person name="Poehlein A."/>
            <person name="Muehling M."/>
            <person name="Daniel R."/>
        </authorList>
    </citation>
    <scope>NUCLEOTIDE SEQUENCE</scope>
</reference>
<sequence length="322" mass="35918">MKNLLSLLKENHETALYAAAVLLLLLAIVKPQIQLRQEVHNYLLLADVSQSMNAEDVKLNNQNVSRMSYTRHLMEKVVETSPCGTYISVGVFAAENVALLFMPLEVCANYDVITDTIEHLEWRMAWRGNSRLSFGVKAAASVFDSLNTPAQMLFFTDGDEAPKVNAINKLDLSGVQIGKNVVFVGIGGHQPVPIPRYNSSNKWVGFWSSDAKENSAGAVGVSYSDPGKDEPDPQVAYAEFDRYLTQLSDDYLKSLAKEIKGKYIEGRDSPEFYAYVQDQKPAASFVTGYSMRWIYLSLAGILILLTFLPNALYRWRAPDEAL</sequence>
<dbReference type="Pfam" id="PF13519">
    <property type="entry name" value="VWA_2"/>
    <property type="match status" value="1"/>
</dbReference>
<feature type="domain" description="VWFA" evidence="2">
    <location>
        <begin position="43"/>
        <end position="158"/>
    </location>
</feature>
<evidence type="ECO:0000313" key="3">
    <source>
        <dbReference type="EMBL" id="OIQ87441.1"/>
    </source>
</evidence>
<dbReference type="SUPFAM" id="SSF53300">
    <property type="entry name" value="vWA-like"/>
    <property type="match status" value="1"/>
</dbReference>
<gene>
    <name evidence="3" type="ORF">GALL_306920</name>
</gene>
<feature type="transmembrane region" description="Helical" evidence="1">
    <location>
        <begin position="293"/>
        <end position="313"/>
    </location>
</feature>
<comment type="caution">
    <text evidence="3">The sequence shown here is derived from an EMBL/GenBank/DDBJ whole genome shotgun (WGS) entry which is preliminary data.</text>
</comment>
<keyword evidence="1" id="KW-0812">Transmembrane</keyword>
<accession>A0A1J5QUU6</accession>
<name>A0A1J5QUU6_9ZZZZ</name>
<evidence type="ECO:0000259" key="2">
    <source>
        <dbReference type="Pfam" id="PF13519"/>
    </source>
</evidence>
<proteinExistence type="predicted"/>